<keyword evidence="3" id="KW-1185">Reference proteome</keyword>
<keyword evidence="1" id="KW-0732">Signal</keyword>
<feature type="chain" id="PRO_5040123677" evidence="1">
    <location>
        <begin position="19"/>
        <end position="194"/>
    </location>
</feature>
<comment type="caution">
    <text evidence="2">The sequence shown here is derived from an EMBL/GenBank/DDBJ whole genome shotgun (WGS) entry which is preliminary data.</text>
</comment>
<sequence>MRLNLTFVIVGFICTICAIPLPSPAESNAAQEVPAATAQHLTITIQFNDGVPKQTPKEEQPEGEAPKMVQSLMLSGLHSASEDGKLPGIKPYSEIRPPCNLAFEWQNSPRITSLSGTIEFAWTVTLKLPDSMEYSDNGLGWIYGTGHVGDRGGLRSDKHKGHIFRLTNSGLLSSLWEMNGQHHISPGSLPRVGK</sequence>
<evidence type="ECO:0000256" key="1">
    <source>
        <dbReference type="SAM" id="SignalP"/>
    </source>
</evidence>
<reference evidence="2" key="1">
    <citation type="submission" date="2020-11" db="EMBL/GenBank/DDBJ databases">
        <authorList>
            <consortium name="DOE Joint Genome Institute"/>
            <person name="Ahrendt S."/>
            <person name="Riley R."/>
            <person name="Andreopoulos W."/>
            <person name="Labutti K."/>
            <person name="Pangilinan J."/>
            <person name="Ruiz-Duenas F.J."/>
            <person name="Barrasa J.M."/>
            <person name="Sanchez-Garcia M."/>
            <person name="Camarero S."/>
            <person name="Miyauchi S."/>
            <person name="Serrano A."/>
            <person name="Linde D."/>
            <person name="Babiker R."/>
            <person name="Drula E."/>
            <person name="Ayuso-Fernandez I."/>
            <person name="Pacheco R."/>
            <person name="Padilla G."/>
            <person name="Ferreira P."/>
            <person name="Barriuso J."/>
            <person name="Kellner H."/>
            <person name="Castanera R."/>
            <person name="Alfaro M."/>
            <person name="Ramirez L."/>
            <person name="Pisabarro A.G."/>
            <person name="Kuo A."/>
            <person name="Tritt A."/>
            <person name="Lipzen A."/>
            <person name="He G."/>
            <person name="Yan M."/>
            <person name="Ng V."/>
            <person name="Cullen D."/>
            <person name="Martin F."/>
            <person name="Rosso M.-N."/>
            <person name="Henrissat B."/>
            <person name="Hibbett D."/>
            <person name="Martinez A.T."/>
            <person name="Grigoriev I.V."/>
        </authorList>
    </citation>
    <scope>NUCLEOTIDE SEQUENCE</scope>
    <source>
        <strain evidence="2">AH 40177</strain>
    </source>
</reference>
<evidence type="ECO:0000313" key="2">
    <source>
        <dbReference type="EMBL" id="KAF9072266.1"/>
    </source>
</evidence>
<protein>
    <submittedName>
        <fullName evidence="2">Uncharacterized protein</fullName>
    </submittedName>
</protein>
<gene>
    <name evidence="2" type="ORF">BDP27DRAFT_1418181</name>
</gene>
<proteinExistence type="predicted"/>
<dbReference type="EMBL" id="JADNRY010000025">
    <property type="protein sequence ID" value="KAF9072266.1"/>
    <property type="molecule type" value="Genomic_DNA"/>
</dbReference>
<dbReference type="Proteomes" id="UP000772434">
    <property type="component" value="Unassembled WGS sequence"/>
</dbReference>
<dbReference type="AlphaFoldDB" id="A0A9P5PZI6"/>
<accession>A0A9P5PZI6</accession>
<feature type="signal peptide" evidence="1">
    <location>
        <begin position="1"/>
        <end position="18"/>
    </location>
</feature>
<name>A0A9P5PZI6_9AGAR</name>
<organism evidence="2 3">
    <name type="scientific">Rhodocollybia butyracea</name>
    <dbReference type="NCBI Taxonomy" id="206335"/>
    <lineage>
        <taxon>Eukaryota</taxon>
        <taxon>Fungi</taxon>
        <taxon>Dikarya</taxon>
        <taxon>Basidiomycota</taxon>
        <taxon>Agaricomycotina</taxon>
        <taxon>Agaricomycetes</taxon>
        <taxon>Agaricomycetidae</taxon>
        <taxon>Agaricales</taxon>
        <taxon>Marasmiineae</taxon>
        <taxon>Omphalotaceae</taxon>
        <taxon>Rhodocollybia</taxon>
    </lineage>
</organism>
<evidence type="ECO:0000313" key="3">
    <source>
        <dbReference type="Proteomes" id="UP000772434"/>
    </source>
</evidence>